<evidence type="ECO:0000256" key="4">
    <source>
        <dbReference type="ARBA" id="ARBA00022679"/>
    </source>
</evidence>
<dbReference type="AlphaFoldDB" id="A0A830FC09"/>
<feature type="binding site" evidence="12">
    <location>
        <position position="125"/>
    </location>
    <ligand>
        <name>substrate</name>
    </ligand>
</feature>
<dbReference type="CDD" id="cd01174">
    <property type="entry name" value="ribokinase"/>
    <property type="match status" value="1"/>
</dbReference>
<dbReference type="PANTHER" id="PTHR10584">
    <property type="entry name" value="SUGAR KINASE"/>
    <property type="match status" value="1"/>
</dbReference>
<dbReference type="PANTHER" id="PTHR10584:SF166">
    <property type="entry name" value="RIBOKINASE"/>
    <property type="match status" value="1"/>
</dbReference>
<comment type="subunit">
    <text evidence="12">Homodimer.</text>
</comment>
<evidence type="ECO:0000256" key="2">
    <source>
        <dbReference type="ARBA" id="ARBA00012035"/>
    </source>
</evidence>
<feature type="binding site" evidence="12">
    <location>
        <position position="267"/>
    </location>
    <ligand>
        <name>K(+)</name>
        <dbReference type="ChEBI" id="CHEBI:29103"/>
    </ligand>
</feature>
<comment type="function">
    <text evidence="12">Catalyzes the phosphorylation of ribose at O-5 in a reaction requiring ATP and magnesium. The resulting D-ribose-5-phosphate can then be used either for sythesis of nucleotides, histidine, and tryptophan, or as a component of the pentose phosphate pathway.</text>
</comment>
<comment type="cofactor">
    <cofactor evidence="12">
        <name>Mg(2+)</name>
        <dbReference type="ChEBI" id="CHEBI:18420"/>
    </cofactor>
    <text evidence="12">Requires a divalent cation, most likely magnesium in vivo, as an electrophilic catalyst to aid phosphoryl group transfer. It is the chelate of the metal and the nucleotide that is the actual substrate.</text>
</comment>
<feature type="binding site" evidence="12">
    <location>
        <position position="169"/>
    </location>
    <ligand>
        <name>ATP</name>
        <dbReference type="ChEBI" id="CHEBI:30616"/>
    </ligand>
</feature>
<evidence type="ECO:0000256" key="6">
    <source>
        <dbReference type="ARBA" id="ARBA00022741"/>
    </source>
</evidence>
<comment type="caution">
    <text evidence="12">Lacks conserved residue(s) required for the propagation of feature annotation.</text>
</comment>
<keyword evidence="5 12" id="KW-0479">Metal-binding</keyword>
<comment type="subcellular location">
    <subcellularLocation>
        <location evidence="12">Cytoplasm</location>
    </subcellularLocation>
</comment>
<evidence type="ECO:0000256" key="12">
    <source>
        <dbReference type="HAMAP-Rule" id="MF_01987"/>
    </source>
</evidence>
<keyword evidence="9 12" id="KW-0460">Magnesium</keyword>
<dbReference type="Pfam" id="PF00294">
    <property type="entry name" value="PfkB"/>
    <property type="match status" value="1"/>
</dbReference>
<dbReference type="Proteomes" id="UP000628840">
    <property type="component" value="Unassembled WGS sequence"/>
</dbReference>
<evidence type="ECO:0000256" key="9">
    <source>
        <dbReference type="ARBA" id="ARBA00022842"/>
    </source>
</evidence>
<feature type="active site" description="Proton acceptor" evidence="12">
    <location>
        <position position="237"/>
    </location>
</feature>
<comment type="activity regulation">
    <text evidence="12">Activated by a monovalent cation that binds near, but not in, the active site. The most likely occupant of the site in vivo is potassium. Ion binding induces a conformational change that may alter substrate affinity.</text>
</comment>
<comment type="similarity">
    <text evidence="12">Belongs to the carbohydrate kinase PfkB family. Ribokinase subfamily.</text>
</comment>
<dbReference type="GO" id="GO:0019303">
    <property type="term" value="P:D-ribose catabolic process"/>
    <property type="evidence" value="ECO:0007669"/>
    <property type="project" value="UniProtKB-UniRule"/>
</dbReference>
<feature type="domain" description="Carbohydrate kinase PfkB" evidence="13">
    <location>
        <begin position="9"/>
        <end position="278"/>
    </location>
</feature>
<gene>
    <name evidence="12 14" type="primary">rbsK</name>
    <name evidence="14" type="ORF">GCM10009037_23220</name>
</gene>
<feature type="binding site" evidence="12">
    <location>
        <position position="237"/>
    </location>
    <ligand>
        <name>substrate</name>
    </ligand>
</feature>
<evidence type="ECO:0000256" key="10">
    <source>
        <dbReference type="ARBA" id="ARBA00022958"/>
    </source>
</evidence>
<organism evidence="14 15">
    <name type="scientific">Halarchaeum grantii</name>
    <dbReference type="NCBI Taxonomy" id="1193105"/>
    <lineage>
        <taxon>Archaea</taxon>
        <taxon>Methanobacteriati</taxon>
        <taxon>Methanobacteriota</taxon>
        <taxon>Stenosarchaea group</taxon>
        <taxon>Halobacteria</taxon>
        <taxon>Halobacteriales</taxon>
        <taxon>Halobacteriaceae</taxon>
    </lineage>
</organism>
<feature type="binding site" evidence="12">
    <location>
        <position position="270"/>
    </location>
    <ligand>
        <name>K(+)</name>
        <dbReference type="ChEBI" id="CHEBI:29103"/>
    </ligand>
</feature>
<evidence type="ECO:0000256" key="3">
    <source>
        <dbReference type="ARBA" id="ARBA00016943"/>
    </source>
</evidence>
<keyword evidence="8 12" id="KW-0067">ATP-binding</keyword>
<dbReference type="SUPFAM" id="SSF53613">
    <property type="entry name" value="Ribokinase-like"/>
    <property type="match status" value="1"/>
</dbReference>
<evidence type="ECO:0000313" key="15">
    <source>
        <dbReference type="Proteomes" id="UP000628840"/>
    </source>
</evidence>
<evidence type="ECO:0000256" key="11">
    <source>
        <dbReference type="ARBA" id="ARBA00023277"/>
    </source>
</evidence>
<comment type="caution">
    <text evidence="14">The sequence shown here is derived from an EMBL/GenBank/DDBJ whole genome shotgun (WGS) entry which is preliminary data.</text>
</comment>
<keyword evidence="7 12" id="KW-0418">Kinase</keyword>
<dbReference type="PROSITE" id="PS00584">
    <property type="entry name" value="PFKB_KINASES_2"/>
    <property type="match status" value="1"/>
</dbReference>
<evidence type="ECO:0000259" key="13">
    <source>
        <dbReference type="Pfam" id="PF00294"/>
    </source>
</evidence>
<reference evidence="14 15" key="1">
    <citation type="journal article" date="2019" name="Int. J. Syst. Evol. Microbiol.">
        <title>The Global Catalogue of Microorganisms (GCM) 10K type strain sequencing project: providing services to taxonomists for standard genome sequencing and annotation.</title>
        <authorList>
            <consortium name="The Broad Institute Genomics Platform"/>
            <consortium name="The Broad Institute Genome Sequencing Center for Infectious Disease"/>
            <person name="Wu L."/>
            <person name="Ma J."/>
        </authorList>
    </citation>
    <scope>NUCLEOTIDE SEQUENCE [LARGE SCALE GENOMIC DNA]</scope>
    <source>
        <strain evidence="14 15">JCM 19585</strain>
    </source>
</reference>
<evidence type="ECO:0000256" key="5">
    <source>
        <dbReference type="ARBA" id="ARBA00022723"/>
    </source>
</evidence>
<dbReference type="EC" id="2.7.1.15" evidence="2 12"/>
<comment type="similarity">
    <text evidence="1">Belongs to the carbohydrate kinase pfkB family.</text>
</comment>
<sequence>MQVPRFPVAGETISASSFTAGAGGKGSNQAVAVSRLGVESAFVGRVGDDDYAADAEALWAREGVGAEHAERVSEATTGVAFILVDDDGENQIVVSGGANNRLGSSEVEAARDAIADADVLLTQLEIPVAAVEAALDVAGEVGTTAILNPAPGHGLPREVVAKADYLTPNESEARVVAGYGPDDDVSDETVARDLHAMGAGTVVLTQGANGAMALDDDGVTSVPAPDVTVVDPTGAGDAFNAGFAVGLHEGKPLREALAFGCRVGSLATTAEEVVPALPSREAVEEF</sequence>
<dbReference type="GO" id="GO:0004747">
    <property type="term" value="F:ribokinase activity"/>
    <property type="evidence" value="ECO:0007669"/>
    <property type="project" value="UniProtKB-UniRule"/>
</dbReference>
<dbReference type="PRINTS" id="PR00990">
    <property type="entry name" value="RIBOKINASE"/>
</dbReference>
<dbReference type="HAMAP" id="MF_01987">
    <property type="entry name" value="Ribokinase"/>
    <property type="match status" value="1"/>
</dbReference>
<feature type="binding site" evidence="12">
    <location>
        <position position="231"/>
    </location>
    <ligand>
        <name>K(+)</name>
        <dbReference type="ChEBI" id="CHEBI:29103"/>
    </ligand>
</feature>
<evidence type="ECO:0000313" key="14">
    <source>
        <dbReference type="EMBL" id="GGL38892.1"/>
    </source>
</evidence>
<comment type="catalytic activity">
    <reaction evidence="12">
        <text>D-ribose + ATP = D-ribose 5-phosphate + ADP + H(+)</text>
        <dbReference type="Rhea" id="RHEA:13697"/>
        <dbReference type="ChEBI" id="CHEBI:15378"/>
        <dbReference type="ChEBI" id="CHEBI:30616"/>
        <dbReference type="ChEBI" id="CHEBI:47013"/>
        <dbReference type="ChEBI" id="CHEBI:78346"/>
        <dbReference type="ChEBI" id="CHEBI:456216"/>
        <dbReference type="EC" id="2.7.1.15"/>
    </reaction>
</comment>
<feature type="binding site" evidence="12">
    <location>
        <begin position="236"/>
        <end position="237"/>
    </location>
    <ligand>
        <name>ATP</name>
        <dbReference type="ChEBI" id="CHEBI:30616"/>
    </ligand>
</feature>
<evidence type="ECO:0000256" key="7">
    <source>
        <dbReference type="ARBA" id="ARBA00022777"/>
    </source>
</evidence>
<evidence type="ECO:0000256" key="1">
    <source>
        <dbReference type="ARBA" id="ARBA00005380"/>
    </source>
</evidence>
<feature type="binding site" evidence="12">
    <location>
        <begin position="205"/>
        <end position="210"/>
    </location>
    <ligand>
        <name>ATP</name>
        <dbReference type="ChEBI" id="CHEBI:30616"/>
    </ligand>
</feature>
<dbReference type="InterPro" id="IPR002173">
    <property type="entry name" value="Carboh/pur_kinase_PfkB_CS"/>
</dbReference>
<accession>A0A830FC09</accession>
<proteinExistence type="inferred from homology"/>
<dbReference type="InterPro" id="IPR011611">
    <property type="entry name" value="PfkB_dom"/>
</dbReference>
<protein>
    <recommendedName>
        <fullName evidence="3 12">Ribokinase</fullName>
        <shortName evidence="12">RK</shortName>
        <ecNumber evidence="2 12">2.7.1.15</ecNumber>
    </recommendedName>
</protein>
<dbReference type="PROSITE" id="PS00583">
    <property type="entry name" value="PFKB_KINASES_1"/>
    <property type="match status" value="1"/>
</dbReference>
<dbReference type="GO" id="GO:0005524">
    <property type="term" value="F:ATP binding"/>
    <property type="evidence" value="ECO:0007669"/>
    <property type="project" value="UniProtKB-UniRule"/>
</dbReference>
<dbReference type="InterPro" id="IPR002139">
    <property type="entry name" value="Ribo/fructo_kinase"/>
</dbReference>
<feature type="binding site" evidence="12">
    <location>
        <position position="233"/>
    </location>
    <ligand>
        <name>K(+)</name>
        <dbReference type="ChEBI" id="CHEBI:29103"/>
    </ligand>
</feature>
<keyword evidence="6 12" id="KW-0547">Nucleotide-binding</keyword>
<name>A0A830FC09_9EURY</name>
<dbReference type="UniPathway" id="UPA00916">
    <property type="reaction ID" value="UER00889"/>
</dbReference>
<feature type="binding site" evidence="12">
    <location>
        <begin position="24"/>
        <end position="28"/>
    </location>
    <ligand>
        <name>substrate</name>
    </ligand>
</feature>
<keyword evidence="11 12" id="KW-0119">Carbohydrate metabolism</keyword>
<keyword evidence="15" id="KW-1185">Reference proteome</keyword>
<dbReference type="InterPro" id="IPR029056">
    <property type="entry name" value="Ribokinase-like"/>
</dbReference>
<keyword evidence="4 12" id="KW-0808">Transferase</keyword>
<dbReference type="InterPro" id="IPR011877">
    <property type="entry name" value="Ribokinase"/>
</dbReference>
<dbReference type="GO" id="GO:0046872">
    <property type="term" value="F:metal ion binding"/>
    <property type="evidence" value="ECO:0007669"/>
    <property type="project" value="UniProtKB-KW"/>
</dbReference>
<keyword evidence="10 12" id="KW-0630">Potassium</keyword>
<dbReference type="GO" id="GO:0005829">
    <property type="term" value="C:cytosol"/>
    <property type="evidence" value="ECO:0007669"/>
    <property type="project" value="TreeGrafter"/>
</dbReference>
<comment type="pathway">
    <text evidence="12">Carbohydrate metabolism; D-ribose degradation; D-ribose 5-phosphate from beta-D-ribopyranose: step 2/2.</text>
</comment>
<evidence type="ECO:0000256" key="8">
    <source>
        <dbReference type="ARBA" id="ARBA00022840"/>
    </source>
</evidence>
<keyword evidence="12" id="KW-0963">Cytoplasm</keyword>
<dbReference type="Gene3D" id="3.40.1190.20">
    <property type="match status" value="1"/>
</dbReference>
<dbReference type="EMBL" id="BMPF01000003">
    <property type="protein sequence ID" value="GGL38892.1"/>
    <property type="molecule type" value="Genomic_DNA"/>
</dbReference>